<accession>I7JUH2</accession>
<dbReference type="STRING" id="1423758.FC41_GL001222"/>
<dbReference type="GO" id="GO:0005737">
    <property type="term" value="C:cytoplasm"/>
    <property type="evidence" value="ECO:0007669"/>
    <property type="project" value="UniProtKB-SubCell"/>
</dbReference>
<dbReference type="InterPro" id="IPR025660">
    <property type="entry name" value="Pept_his_AS"/>
</dbReference>
<gene>
    <name evidence="7" type="ORF">BN55_07240</name>
</gene>
<evidence type="ECO:0000256" key="5">
    <source>
        <dbReference type="PIRNR" id="PIRNR005700"/>
    </source>
</evidence>
<keyword evidence="5" id="KW-0031">Aminopeptidase</keyword>
<dbReference type="Proteomes" id="UP000009320">
    <property type="component" value="Unassembled WGS sequence"/>
</dbReference>
<feature type="active site" evidence="6">
    <location>
        <position position="382"/>
    </location>
</feature>
<comment type="caution">
    <text evidence="7">The sequence shown here is derived from an EMBL/GenBank/DDBJ whole genome shotgun (WGS) entry which is preliminary data.</text>
</comment>
<evidence type="ECO:0000256" key="3">
    <source>
        <dbReference type="ARBA" id="ARBA00022801"/>
    </source>
</evidence>
<dbReference type="AlphaFoldDB" id="I7JUH2"/>
<keyword evidence="8" id="KW-1185">Reference proteome</keyword>
<dbReference type="PIRSF" id="PIRSF005700">
    <property type="entry name" value="PepC"/>
    <property type="match status" value="1"/>
</dbReference>
<dbReference type="GO" id="GO:0006508">
    <property type="term" value="P:proteolysis"/>
    <property type="evidence" value="ECO:0007669"/>
    <property type="project" value="UniProtKB-KW"/>
</dbReference>
<feature type="active site" evidence="6">
    <location>
        <position position="70"/>
    </location>
</feature>
<dbReference type="InterPro" id="IPR038765">
    <property type="entry name" value="Papain-like_cys_pep_sf"/>
</dbReference>
<dbReference type="PROSITE" id="PS00139">
    <property type="entry name" value="THIOL_PROTEASE_CYS"/>
    <property type="match status" value="1"/>
</dbReference>
<dbReference type="eggNOG" id="COG3579">
    <property type="taxonomic scope" value="Bacteria"/>
</dbReference>
<dbReference type="PROSITE" id="PS00639">
    <property type="entry name" value="THIOL_PROTEASE_HIS"/>
    <property type="match status" value="1"/>
</dbReference>
<dbReference type="GO" id="GO:0009636">
    <property type="term" value="P:response to toxic substance"/>
    <property type="evidence" value="ECO:0007669"/>
    <property type="project" value="TreeGrafter"/>
</dbReference>
<dbReference type="GO" id="GO:0070005">
    <property type="term" value="F:cysteine-type aminopeptidase activity"/>
    <property type="evidence" value="ECO:0007669"/>
    <property type="project" value="InterPro"/>
</dbReference>
<evidence type="ECO:0000256" key="2">
    <source>
        <dbReference type="ARBA" id="ARBA00022670"/>
    </source>
</evidence>
<feature type="active site" evidence="6">
    <location>
        <position position="361"/>
    </location>
</feature>
<dbReference type="GeneID" id="82846621"/>
<dbReference type="Pfam" id="PF03051">
    <property type="entry name" value="Peptidase_C1_2"/>
    <property type="match status" value="1"/>
</dbReference>
<evidence type="ECO:0000313" key="8">
    <source>
        <dbReference type="Proteomes" id="UP000009320"/>
    </source>
</evidence>
<dbReference type="OrthoDB" id="1111399at2"/>
<dbReference type="PATRIC" id="fig|1423758.3.peg.1236"/>
<dbReference type="EMBL" id="CAKE01000002">
    <property type="protein sequence ID" value="CCI81346.1"/>
    <property type="molecule type" value="Genomic_DNA"/>
</dbReference>
<dbReference type="SUPFAM" id="SSF54001">
    <property type="entry name" value="Cysteine proteinases"/>
    <property type="match status" value="1"/>
</dbReference>
<keyword evidence="3 5" id="KW-0378">Hydrolase</keyword>
<evidence type="ECO:0000256" key="1">
    <source>
        <dbReference type="ARBA" id="ARBA00004496"/>
    </source>
</evidence>
<dbReference type="Gene3D" id="3.90.70.10">
    <property type="entry name" value="Cysteine proteinases"/>
    <property type="match status" value="1"/>
</dbReference>
<name>I7JUH2_9LACO</name>
<dbReference type="PANTHER" id="PTHR10363">
    <property type="entry name" value="BLEOMYCIN HYDROLASE"/>
    <property type="match status" value="1"/>
</dbReference>
<reference evidence="7 8" key="1">
    <citation type="submission" date="2012-06" db="EMBL/GenBank/DDBJ databases">
        <title>Draft Genome Sequence of Lactobacillus hominis Strain CRBIP 24.179T, isolated from human intestine.</title>
        <authorList>
            <person name="Cousin S."/>
            <person name="Ma L."/>
            <person name="Bizet C."/>
            <person name="Loux V."/>
            <person name="Bouchier C."/>
            <person name="Clermont D."/>
            <person name="Creno S."/>
        </authorList>
    </citation>
    <scope>NUCLEOTIDE SEQUENCE [LARGE SCALE GENOMIC DNA]</scope>
    <source>
        <strain evidence="8">CRBIP 24.179T</strain>
    </source>
</reference>
<evidence type="ECO:0000256" key="6">
    <source>
        <dbReference type="PIRSR" id="PIRSR005700-1"/>
    </source>
</evidence>
<dbReference type="GO" id="GO:0043418">
    <property type="term" value="P:homocysteine catabolic process"/>
    <property type="evidence" value="ECO:0007669"/>
    <property type="project" value="TreeGrafter"/>
</dbReference>
<dbReference type="InterPro" id="IPR000169">
    <property type="entry name" value="Pept_cys_AS"/>
</dbReference>
<protein>
    <recommendedName>
        <fullName evidence="5">Aminopeptidase</fullName>
    </recommendedName>
</protein>
<dbReference type="RefSeq" id="WP_008470062.1">
    <property type="nucleotide sequence ID" value="NZ_AYZP01000003.1"/>
</dbReference>
<proteinExistence type="inferred from homology"/>
<organism evidence="7 8">
    <name type="scientific">Lactobacillus hominis DSM 23910 = CRBIP 24.179</name>
    <dbReference type="NCBI Taxonomy" id="1423758"/>
    <lineage>
        <taxon>Bacteria</taxon>
        <taxon>Bacillati</taxon>
        <taxon>Bacillota</taxon>
        <taxon>Bacilli</taxon>
        <taxon>Lactobacillales</taxon>
        <taxon>Lactobacillaceae</taxon>
        <taxon>Lactobacillus</taxon>
    </lineage>
</organism>
<evidence type="ECO:0000313" key="7">
    <source>
        <dbReference type="EMBL" id="CCI81346.1"/>
    </source>
</evidence>
<comment type="subcellular location">
    <subcellularLocation>
        <location evidence="1">Cytoplasm</location>
    </subcellularLocation>
</comment>
<dbReference type="PANTHER" id="PTHR10363:SF2">
    <property type="entry name" value="BLEOMYCIN HYDROLASE"/>
    <property type="match status" value="1"/>
</dbReference>
<keyword evidence="4 5" id="KW-0788">Thiol protease</keyword>
<dbReference type="InterPro" id="IPR004134">
    <property type="entry name" value="Peptidase_C1B"/>
</dbReference>
<sequence length="437" mass="50285">MEHELTLDEITKFQKEYEQNKQNRIAELAVVTNGVQKASFNSEGIRDLNRTFSIEIPTDNVTDQKQSGRCWLFAALNTLRHEFAKKYKAKNFVFSQSYLFFWDRIERANIFFNHIIETADQPIDDRTVHFYLQAPDTDGGQWHMAISLIRKYGLVPDYAQAESFTANNTAAFNQALNMKLREDGLVLRKLVQDGKMDEVKNKRQEFLSEVYRMAVIAFGQPVQKFDLEFKDDDNNYQLDRDLTPLEFFNKYFTDDLDDYVVLFNAPDHEYDKLFALPFEDNVAGGSPVRFLNTKIENLKKAAIAQLKAGETIWFGCDVGKSSDRQKGILAADLYQTDTIFNIETKLDKKQRLQTGASGSTHAMTLVGVDVVDGKPRQWKVENSWGSKVGEKGYFVMDDKWFDEYLFKVVVKKKYLSPELVKISEGPAAEVPCWDSMA</sequence>
<comment type="similarity">
    <text evidence="5">Belongs to the peptidase C1 family.</text>
</comment>
<evidence type="ECO:0000256" key="4">
    <source>
        <dbReference type="ARBA" id="ARBA00022807"/>
    </source>
</evidence>
<dbReference type="CDD" id="cd00585">
    <property type="entry name" value="Peptidase_C1B"/>
    <property type="match status" value="1"/>
</dbReference>
<keyword evidence="2 5" id="KW-0645">Protease</keyword>